<dbReference type="InterPro" id="IPR019595">
    <property type="entry name" value="DUF2470"/>
</dbReference>
<feature type="domain" description="CREG-like beta-barrel" evidence="2">
    <location>
        <begin position="29"/>
        <end position="181"/>
    </location>
</feature>
<sequence length="297" mass="32501">MVSAAVASSPTEAAGATDGERAIILSITERARTVTHVADSGTLCTLSSSGEAGPEGSPFGSHVDYVLDEQGWPIFLLAEASLHTQNIKASNRVSLLCQTPREANGQPQAALARVTLVGAIVDVDDDDELIQLKASFSLVHTYADQLTQSPRFKFYKLKPDKVYYVGGFGVLSKWLPVSEYETAEPDILADEASSIVSKINNGKQEDLQTVCKHFLNKATPDTVAVTTVDRLGLDLRVKARDLTDEFRIGFRQPVSSVEDAKSEIVKIFQEAWEKENGFEWEDQGPPIQRYAEDILRA</sequence>
<dbReference type="PANTHER" id="PTHR13343:SF24">
    <property type="entry name" value="OS07G0573800 PROTEIN"/>
    <property type="match status" value="1"/>
</dbReference>
<keyword evidence="4" id="KW-1185">Reference proteome</keyword>
<dbReference type="InParanoid" id="D8LRT6"/>
<name>D8LRT6_ECTSI</name>
<dbReference type="EMBL" id="FN649731">
    <property type="protein sequence ID" value="CBN73853.1"/>
    <property type="molecule type" value="Genomic_DNA"/>
</dbReference>
<dbReference type="GO" id="GO:0005737">
    <property type="term" value="C:cytoplasm"/>
    <property type="evidence" value="ECO:0007669"/>
    <property type="project" value="UniProtKB-ARBA"/>
</dbReference>
<dbReference type="OMA" id="KSTFNCM"/>
<dbReference type="Pfam" id="PF10615">
    <property type="entry name" value="DUF2470"/>
    <property type="match status" value="1"/>
</dbReference>
<dbReference type="Gene3D" id="3.20.180.10">
    <property type="entry name" value="PNP-oxidase-like"/>
    <property type="match status" value="1"/>
</dbReference>
<dbReference type="Proteomes" id="UP000002630">
    <property type="component" value="Linkage Group LG06"/>
</dbReference>
<evidence type="ECO:0000259" key="2">
    <source>
        <dbReference type="Pfam" id="PF13883"/>
    </source>
</evidence>
<dbReference type="PANTHER" id="PTHR13343">
    <property type="entry name" value="CREG1 PROTEIN"/>
    <property type="match status" value="1"/>
</dbReference>
<feature type="domain" description="DUF2470" evidence="1">
    <location>
        <begin position="193"/>
        <end position="266"/>
    </location>
</feature>
<evidence type="ECO:0000313" key="3">
    <source>
        <dbReference type="EMBL" id="CBN73853.1"/>
    </source>
</evidence>
<gene>
    <name evidence="3" type="ORF">Esi_0007_0158</name>
</gene>
<dbReference type="Pfam" id="PF13883">
    <property type="entry name" value="CREG_beta-barrel"/>
    <property type="match status" value="1"/>
</dbReference>
<dbReference type="eggNOG" id="ENOG502RYPS">
    <property type="taxonomic scope" value="Eukaryota"/>
</dbReference>
<dbReference type="OrthoDB" id="2138282at2759"/>
<dbReference type="InterPro" id="IPR012349">
    <property type="entry name" value="Split_barrel_FMN-bd"/>
</dbReference>
<dbReference type="InterPro" id="IPR037119">
    <property type="entry name" value="Haem_oxidase_HugZ-like_sf"/>
</dbReference>
<evidence type="ECO:0000313" key="4">
    <source>
        <dbReference type="Proteomes" id="UP000002630"/>
    </source>
</evidence>
<accession>D8LRT6</accession>
<dbReference type="EMBL" id="FN648926">
    <property type="protein sequence ID" value="CBN73853.1"/>
    <property type="molecule type" value="Genomic_DNA"/>
</dbReference>
<proteinExistence type="predicted"/>
<protein>
    <submittedName>
        <fullName evidence="3">Pyridoxamine 5'-phosphate oxidase-related</fullName>
    </submittedName>
</protein>
<dbReference type="AlphaFoldDB" id="D8LRT6"/>
<dbReference type="InterPro" id="IPR055343">
    <property type="entry name" value="CREG_beta-barrel"/>
</dbReference>
<organism evidence="3 4">
    <name type="scientific">Ectocarpus siliculosus</name>
    <name type="common">Brown alga</name>
    <name type="synonym">Conferva siliculosa</name>
    <dbReference type="NCBI Taxonomy" id="2880"/>
    <lineage>
        <taxon>Eukaryota</taxon>
        <taxon>Sar</taxon>
        <taxon>Stramenopiles</taxon>
        <taxon>Ochrophyta</taxon>
        <taxon>PX clade</taxon>
        <taxon>Phaeophyceae</taxon>
        <taxon>Ectocarpales</taxon>
        <taxon>Ectocarpaceae</taxon>
        <taxon>Ectocarpus</taxon>
    </lineage>
</organism>
<dbReference type="SUPFAM" id="SSF50475">
    <property type="entry name" value="FMN-binding split barrel"/>
    <property type="match status" value="1"/>
</dbReference>
<evidence type="ECO:0000259" key="1">
    <source>
        <dbReference type="Pfam" id="PF10615"/>
    </source>
</evidence>
<dbReference type="Gene3D" id="2.30.110.10">
    <property type="entry name" value="Electron Transport, Fmn-binding Protein, Chain A"/>
    <property type="match status" value="1"/>
</dbReference>
<reference evidence="3 4" key="1">
    <citation type="journal article" date="2010" name="Nature">
        <title>The Ectocarpus genome and the independent evolution of multicellularity in brown algae.</title>
        <authorList>
            <person name="Cock J.M."/>
            <person name="Sterck L."/>
            <person name="Rouze P."/>
            <person name="Scornet D."/>
            <person name="Allen A.E."/>
            <person name="Amoutzias G."/>
            <person name="Anthouard V."/>
            <person name="Artiguenave F."/>
            <person name="Aury J.M."/>
            <person name="Badger J.H."/>
            <person name="Beszteri B."/>
            <person name="Billiau K."/>
            <person name="Bonnet E."/>
            <person name="Bothwell J.H."/>
            <person name="Bowler C."/>
            <person name="Boyen C."/>
            <person name="Brownlee C."/>
            <person name="Carrano C.J."/>
            <person name="Charrier B."/>
            <person name="Cho G.Y."/>
            <person name="Coelho S.M."/>
            <person name="Collen J."/>
            <person name="Corre E."/>
            <person name="Da Silva C."/>
            <person name="Delage L."/>
            <person name="Delaroque N."/>
            <person name="Dittami S.M."/>
            <person name="Doulbeau S."/>
            <person name="Elias M."/>
            <person name="Farnham G."/>
            <person name="Gachon C.M."/>
            <person name="Gschloessl B."/>
            <person name="Heesch S."/>
            <person name="Jabbari K."/>
            <person name="Jubin C."/>
            <person name="Kawai H."/>
            <person name="Kimura K."/>
            <person name="Kloareg B."/>
            <person name="Kupper F.C."/>
            <person name="Lang D."/>
            <person name="Le Bail A."/>
            <person name="Leblanc C."/>
            <person name="Lerouge P."/>
            <person name="Lohr M."/>
            <person name="Lopez P.J."/>
            <person name="Martens C."/>
            <person name="Maumus F."/>
            <person name="Michel G."/>
            <person name="Miranda-Saavedra D."/>
            <person name="Morales J."/>
            <person name="Moreau H."/>
            <person name="Motomura T."/>
            <person name="Nagasato C."/>
            <person name="Napoli C.A."/>
            <person name="Nelson D.R."/>
            <person name="Nyvall-Collen P."/>
            <person name="Peters A.F."/>
            <person name="Pommier C."/>
            <person name="Potin P."/>
            <person name="Poulain J."/>
            <person name="Quesneville H."/>
            <person name="Read B."/>
            <person name="Rensing S.A."/>
            <person name="Ritter A."/>
            <person name="Rousvoal S."/>
            <person name="Samanta M."/>
            <person name="Samson G."/>
            <person name="Schroeder D.C."/>
            <person name="Segurens B."/>
            <person name="Strittmatter M."/>
            <person name="Tonon T."/>
            <person name="Tregear J.W."/>
            <person name="Valentin K."/>
            <person name="von Dassow P."/>
            <person name="Yamagishi T."/>
            <person name="Van de Peer Y."/>
            <person name="Wincker P."/>
        </authorList>
    </citation>
    <scope>NUCLEOTIDE SEQUENCE [LARGE SCALE GENOMIC DNA]</scope>
    <source>
        <strain evidence="4">Ec32 / CCAP1310/4</strain>
    </source>
</reference>